<feature type="signal peptide" evidence="1">
    <location>
        <begin position="1"/>
        <end position="18"/>
    </location>
</feature>
<gene>
    <name evidence="2" type="ORF">EDC61_101257</name>
</gene>
<reference evidence="2 3" key="1">
    <citation type="submission" date="2019-03" db="EMBL/GenBank/DDBJ databases">
        <title>Genomic Encyclopedia of Type Strains, Phase IV (KMG-IV): sequencing the most valuable type-strain genomes for metagenomic binning, comparative biology and taxonomic classification.</title>
        <authorList>
            <person name="Goeker M."/>
        </authorList>
    </citation>
    <scope>NUCLEOTIDE SEQUENCE [LARGE SCALE GENOMIC DNA]</scope>
    <source>
        <strain evidence="2 3">DSM 103923</strain>
    </source>
</reference>
<dbReference type="EMBL" id="SLZY01000001">
    <property type="protein sequence ID" value="TCS74033.1"/>
    <property type="molecule type" value="Genomic_DNA"/>
</dbReference>
<accession>A0A4R3JYY7</accession>
<evidence type="ECO:0000313" key="2">
    <source>
        <dbReference type="EMBL" id="TCS74033.1"/>
    </source>
</evidence>
<feature type="chain" id="PRO_5020809973" evidence="1">
    <location>
        <begin position="19"/>
        <end position="231"/>
    </location>
</feature>
<proteinExistence type="predicted"/>
<name>A0A4R3JYY7_9PROT</name>
<dbReference type="AlphaFoldDB" id="A0A4R3JYY7"/>
<keyword evidence="1" id="KW-0732">Signal</keyword>
<evidence type="ECO:0000256" key="1">
    <source>
        <dbReference type="SAM" id="SignalP"/>
    </source>
</evidence>
<organism evidence="2 3">
    <name type="scientific">Sulfuritortus calidifontis</name>
    <dbReference type="NCBI Taxonomy" id="1914471"/>
    <lineage>
        <taxon>Bacteria</taxon>
        <taxon>Pseudomonadati</taxon>
        <taxon>Pseudomonadota</taxon>
        <taxon>Betaproteobacteria</taxon>
        <taxon>Nitrosomonadales</taxon>
        <taxon>Thiobacillaceae</taxon>
        <taxon>Sulfuritortus</taxon>
    </lineage>
</organism>
<comment type="caution">
    <text evidence="2">The sequence shown here is derived from an EMBL/GenBank/DDBJ whole genome shotgun (WGS) entry which is preliminary data.</text>
</comment>
<dbReference type="Proteomes" id="UP000295135">
    <property type="component" value="Unassembled WGS sequence"/>
</dbReference>
<evidence type="ECO:0000313" key="3">
    <source>
        <dbReference type="Proteomes" id="UP000295135"/>
    </source>
</evidence>
<keyword evidence="3" id="KW-1185">Reference proteome</keyword>
<protein>
    <submittedName>
        <fullName evidence="2">Uncharacterized protein</fullName>
    </submittedName>
</protein>
<sequence length="231" mass="25274">MFARTAAVLALAATAAQAETVNVTNDLLQSPKTAAYMYSRPMMENMYRLGVAQDRKFGLQPECKTQYQVKPVSISVLAPIDFPDDKPHPTKGAWNSRYQFERCGESKVYNAIHLAADNGQPPAVRPFYPGTSNANLVLIKDALPAALMGAMIRSGLKDCKEIDVFDMKVSAPPHDVSEGGKTLKGVWTEDWTFRLCGQLVEVPMIFTPNPATGGTNFSTAPFTMNENKAKP</sequence>